<evidence type="ECO:0000313" key="10">
    <source>
        <dbReference type="EMBL" id="MFM1524102.1"/>
    </source>
</evidence>
<evidence type="ECO:0000256" key="6">
    <source>
        <dbReference type="ARBA" id="ARBA00022989"/>
    </source>
</evidence>
<dbReference type="InterPro" id="IPR005807">
    <property type="entry name" value="SecE_bac"/>
</dbReference>
<dbReference type="NCBIfam" id="TIGR00964">
    <property type="entry name" value="secE_bact"/>
    <property type="match status" value="1"/>
</dbReference>
<dbReference type="RefSeq" id="WP_408105227.1">
    <property type="nucleotide sequence ID" value="NZ_JBFNFH010000001.1"/>
</dbReference>
<keyword evidence="5 9" id="KW-0653">Protein transport</keyword>
<keyword evidence="7 9" id="KW-0811">Translocation</keyword>
<dbReference type="PANTHER" id="PTHR33910:SF1">
    <property type="entry name" value="PROTEIN TRANSLOCASE SUBUNIT SECE"/>
    <property type="match status" value="1"/>
</dbReference>
<accession>A0ABW9F469</accession>
<name>A0ABW9F469_9FIRM</name>
<evidence type="ECO:0000256" key="7">
    <source>
        <dbReference type="ARBA" id="ARBA00023010"/>
    </source>
</evidence>
<evidence type="ECO:0000256" key="1">
    <source>
        <dbReference type="ARBA" id="ARBA00004370"/>
    </source>
</evidence>
<evidence type="ECO:0000313" key="11">
    <source>
        <dbReference type="Proteomes" id="UP001629536"/>
    </source>
</evidence>
<keyword evidence="2 9" id="KW-0813">Transport</keyword>
<dbReference type="HAMAP" id="MF_00422">
    <property type="entry name" value="SecE"/>
    <property type="match status" value="1"/>
</dbReference>
<dbReference type="Proteomes" id="UP001629536">
    <property type="component" value="Unassembled WGS sequence"/>
</dbReference>
<gene>
    <name evidence="9 10" type="primary">secE</name>
    <name evidence="10" type="ORF">ABGF40_00260</name>
</gene>
<comment type="subcellular location">
    <subcellularLocation>
        <location evidence="9">Cell membrane</location>
        <topology evidence="9">Single-pass membrane protein</topology>
    </subcellularLocation>
    <subcellularLocation>
        <location evidence="1">Membrane</location>
    </subcellularLocation>
</comment>
<keyword evidence="11" id="KW-1185">Reference proteome</keyword>
<keyword evidence="4 9" id="KW-0812">Transmembrane</keyword>
<feature type="transmembrane region" description="Helical" evidence="9">
    <location>
        <begin position="32"/>
        <end position="58"/>
    </location>
</feature>
<keyword evidence="6 9" id="KW-1133">Transmembrane helix</keyword>
<dbReference type="Pfam" id="PF00584">
    <property type="entry name" value="SecE"/>
    <property type="match status" value="1"/>
</dbReference>
<evidence type="ECO:0000256" key="3">
    <source>
        <dbReference type="ARBA" id="ARBA00022475"/>
    </source>
</evidence>
<organism evidence="10 11">
    <name type="scientific">Helcococcus bovis</name>
    <dbReference type="NCBI Taxonomy" id="3153252"/>
    <lineage>
        <taxon>Bacteria</taxon>
        <taxon>Bacillati</taxon>
        <taxon>Bacillota</taxon>
        <taxon>Tissierellia</taxon>
        <taxon>Tissierellales</taxon>
        <taxon>Peptoniphilaceae</taxon>
        <taxon>Helcococcus</taxon>
    </lineage>
</organism>
<comment type="function">
    <text evidence="9">Essential subunit of the Sec protein translocation channel SecYEG. Clamps together the 2 halves of SecY. May contact the channel plug during translocation.</text>
</comment>
<evidence type="ECO:0000256" key="5">
    <source>
        <dbReference type="ARBA" id="ARBA00022927"/>
    </source>
</evidence>
<comment type="similarity">
    <text evidence="9">Belongs to the SecE/SEC61-gamma family.</text>
</comment>
<dbReference type="EMBL" id="JBFNFH010000001">
    <property type="protein sequence ID" value="MFM1524102.1"/>
    <property type="molecule type" value="Genomic_DNA"/>
</dbReference>
<keyword evidence="8 9" id="KW-0472">Membrane</keyword>
<proteinExistence type="inferred from homology"/>
<evidence type="ECO:0000256" key="4">
    <source>
        <dbReference type="ARBA" id="ARBA00022692"/>
    </source>
</evidence>
<dbReference type="Gene3D" id="1.20.5.1030">
    <property type="entry name" value="Preprotein translocase secy subunit"/>
    <property type="match status" value="1"/>
</dbReference>
<sequence>MSTEKKGFLKGIRNEYGKIVWPTKRELLKATFVVIVTIIAVSAVTKLLDMLFGFLLSFTV</sequence>
<evidence type="ECO:0000256" key="8">
    <source>
        <dbReference type="ARBA" id="ARBA00023136"/>
    </source>
</evidence>
<dbReference type="InterPro" id="IPR038379">
    <property type="entry name" value="SecE_sf"/>
</dbReference>
<evidence type="ECO:0000256" key="2">
    <source>
        <dbReference type="ARBA" id="ARBA00022448"/>
    </source>
</evidence>
<keyword evidence="3 9" id="KW-1003">Cell membrane</keyword>
<dbReference type="PANTHER" id="PTHR33910">
    <property type="entry name" value="PROTEIN TRANSLOCASE SUBUNIT SECE"/>
    <property type="match status" value="1"/>
</dbReference>
<dbReference type="InterPro" id="IPR001901">
    <property type="entry name" value="Translocase_SecE/Sec61-g"/>
</dbReference>
<evidence type="ECO:0000256" key="9">
    <source>
        <dbReference type="HAMAP-Rule" id="MF_00422"/>
    </source>
</evidence>
<protein>
    <recommendedName>
        <fullName evidence="9">Protein translocase subunit SecE</fullName>
    </recommendedName>
</protein>
<comment type="subunit">
    <text evidence="9">Component of the Sec protein translocase complex. Heterotrimer consisting of SecY, SecE and SecG subunits. The heterotrimers can form oligomers, although 1 heterotrimer is thought to be able to translocate proteins. Interacts with the ribosome. Interacts with SecDF, and other proteins may be involved. Interacts with SecA.</text>
</comment>
<comment type="caution">
    <text evidence="10">The sequence shown here is derived from an EMBL/GenBank/DDBJ whole genome shotgun (WGS) entry which is preliminary data.</text>
</comment>
<reference evidence="10 11" key="1">
    <citation type="journal article" date="2024" name="Front. Microbiol.">
        <title>Pangenomic and biochemical analyses of Helcococcus ovis reveal widespread tetracycline resistance and a novel bacterial species, Helcococcus bovis.</title>
        <authorList>
            <person name="Cunha F."/>
            <person name="Zhai Y."/>
            <person name="Casaro S."/>
            <person name="Jones K.L."/>
            <person name="Hernandez M."/>
            <person name="Bisinotto R.S."/>
            <person name="Kariyawasam S."/>
            <person name="Brown M.B."/>
            <person name="Phillips A."/>
            <person name="Jeong K.C."/>
            <person name="Galvao K.N."/>
        </authorList>
    </citation>
    <scope>NUCLEOTIDE SEQUENCE [LARGE SCALE GENOMIC DNA]</scope>
    <source>
        <strain evidence="10 11">KG197</strain>
    </source>
</reference>